<evidence type="ECO:0000313" key="3">
    <source>
        <dbReference type="Proteomes" id="UP000236725"/>
    </source>
</evidence>
<gene>
    <name evidence="2" type="ORF">SAMN05444001_101289</name>
</gene>
<feature type="transmembrane region" description="Helical" evidence="1">
    <location>
        <begin position="6"/>
        <end position="23"/>
    </location>
</feature>
<proteinExistence type="predicted"/>
<organism evidence="2 3">
    <name type="scientific">Parabacteroides chinchillae</name>
    <dbReference type="NCBI Taxonomy" id="871327"/>
    <lineage>
        <taxon>Bacteria</taxon>
        <taxon>Pseudomonadati</taxon>
        <taxon>Bacteroidota</taxon>
        <taxon>Bacteroidia</taxon>
        <taxon>Bacteroidales</taxon>
        <taxon>Tannerellaceae</taxon>
        <taxon>Parabacteroides</taxon>
    </lineage>
</organism>
<comment type="caution">
    <text evidence="2">The sequence shown here is derived from an EMBL/GenBank/DDBJ whole genome shotgun (WGS) entry which is preliminary data.</text>
</comment>
<sequence length="59" mass="6646">MWQEIAIILIGIITIAYVGMKFYKSLTTKRNPENPCCGCKGCSLKEEIMKKSMNGTCKK</sequence>
<dbReference type="Proteomes" id="UP000236725">
    <property type="component" value="Unassembled WGS sequence"/>
</dbReference>
<keyword evidence="1" id="KW-0812">Transmembrane</keyword>
<keyword evidence="1" id="KW-0472">Membrane</keyword>
<keyword evidence="3" id="KW-1185">Reference proteome</keyword>
<dbReference type="AlphaFoldDB" id="A0A8G2F0D8"/>
<dbReference type="EMBL" id="FNVS01000001">
    <property type="protein sequence ID" value="SEF46260.1"/>
    <property type="molecule type" value="Genomic_DNA"/>
</dbReference>
<evidence type="ECO:0000313" key="2">
    <source>
        <dbReference type="EMBL" id="SEF46260.1"/>
    </source>
</evidence>
<accession>A0A8G2F0D8</accession>
<dbReference type="RefSeq" id="WP_099465065.1">
    <property type="nucleotide sequence ID" value="NZ_FNVS01000001.1"/>
</dbReference>
<evidence type="ECO:0000256" key="1">
    <source>
        <dbReference type="SAM" id="Phobius"/>
    </source>
</evidence>
<keyword evidence="1" id="KW-1133">Transmembrane helix</keyword>
<reference evidence="2 3" key="1">
    <citation type="submission" date="2016-10" db="EMBL/GenBank/DDBJ databases">
        <authorList>
            <person name="Varghese N."/>
            <person name="Submissions S."/>
        </authorList>
    </citation>
    <scope>NUCLEOTIDE SEQUENCE [LARGE SCALE GENOMIC DNA]</scope>
    <source>
        <strain evidence="2 3">DSM 29073</strain>
    </source>
</reference>
<protein>
    <recommendedName>
        <fullName evidence="4">Virus attachment protein p12 family protein</fullName>
    </recommendedName>
</protein>
<name>A0A8G2F0D8_9BACT</name>
<evidence type="ECO:0008006" key="4">
    <source>
        <dbReference type="Google" id="ProtNLM"/>
    </source>
</evidence>